<name>A0A1F5NVN5_9BACT</name>
<dbReference type="GO" id="GO:0003735">
    <property type="term" value="F:structural constituent of ribosome"/>
    <property type="evidence" value="ECO:0007669"/>
    <property type="project" value="InterPro"/>
</dbReference>
<dbReference type="STRING" id="1817822.A2826_01455"/>
<comment type="function">
    <text evidence="7">The globular domain of the protein is located near the polypeptide exit tunnel on the outside of the subunit, while an extended beta-hairpin is found that lines the wall of the exit tunnel in the center of the 70S ribosome.</text>
</comment>
<comment type="similarity">
    <text evidence="1 7 8">Belongs to the universal ribosomal protein uL22 family.</text>
</comment>
<proteinExistence type="inferred from homology"/>
<feature type="region of interest" description="Disordered" evidence="11">
    <location>
        <begin position="143"/>
        <end position="178"/>
    </location>
</feature>
<sequence length="199" mass="22617">MVELNPKVDHKEARASLGDLHISPRKVRLVTDLLNQKSVVDAKMRLQFLTKKAAHPILKLINSAVANATNNFQMDEAKLFIKSIFVNQGTPMVRYKARAQGRVSPIRHRISKVNVILVEKGDLKAKKRKQVKLVPKVIEMAKEDKDAPERVTEQDARAIEERAGSSKPQVKRPQVKKESRFKKGFVDIKKRLLNRKTGV</sequence>
<dbReference type="EMBL" id="MFEI01000005">
    <property type="protein sequence ID" value="OGE81653.1"/>
    <property type="molecule type" value="Genomic_DNA"/>
</dbReference>
<gene>
    <name evidence="7" type="primary">rplV</name>
    <name evidence="12" type="ORF">A2826_01455</name>
</gene>
<accession>A0A1F5NVN5</accession>
<dbReference type="SUPFAM" id="SSF54843">
    <property type="entry name" value="Ribosomal protein L22"/>
    <property type="match status" value="1"/>
</dbReference>
<keyword evidence="2 7" id="KW-0699">rRNA-binding</keyword>
<keyword evidence="5 7" id="KW-0687">Ribonucleoprotein</keyword>
<dbReference type="Pfam" id="PF00237">
    <property type="entry name" value="Ribosomal_L22"/>
    <property type="match status" value="1"/>
</dbReference>
<dbReference type="PANTHER" id="PTHR13501:SF8">
    <property type="entry name" value="LARGE RIBOSOMAL SUBUNIT PROTEIN UL22M"/>
    <property type="match status" value="1"/>
</dbReference>
<evidence type="ECO:0000313" key="13">
    <source>
        <dbReference type="Proteomes" id="UP000177912"/>
    </source>
</evidence>
<reference evidence="12 13" key="1">
    <citation type="journal article" date="2016" name="Nat. Commun.">
        <title>Thousands of microbial genomes shed light on interconnected biogeochemical processes in an aquifer system.</title>
        <authorList>
            <person name="Anantharaman K."/>
            <person name="Brown C.T."/>
            <person name="Hug L.A."/>
            <person name="Sharon I."/>
            <person name="Castelle C.J."/>
            <person name="Probst A.J."/>
            <person name="Thomas B.C."/>
            <person name="Singh A."/>
            <person name="Wilkins M.J."/>
            <person name="Karaoz U."/>
            <person name="Brodie E.L."/>
            <person name="Williams K.H."/>
            <person name="Hubbard S.S."/>
            <person name="Banfield J.F."/>
        </authorList>
    </citation>
    <scope>NUCLEOTIDE SEQUENCE [LARGE SCALE GENOMIC DNA]</scope>
</reference>
<keyword evidence="3 7" id="KW-0694">RNA-binding</keyword>
<feature type="compositionally biased region" description="Basic residues" evidence="11">
    <location>
        <begin position="169"/>
        <end position="178"/>
    </location>
</feature>
<dbReference type="GO" id="GO:0019843">
    <property type="term" value="F:rRNA binding"/>
    <property type="evidence" value="ECO:0007669"/>
    <property type="project" value="UniProtKB-UniRule"/>
</dbReference>
<organism evidence="12 13">
    <name type="scientific">Candidatus Doudnabacteria bacterium RIFCSPHIGHO2_01_FULL_43_23</name>
    <dbReference type="NCBI Taxonomy" id="1817822"/>
    <lineage>
        <taxon>Bacteria</taxon>
        <taxon>Candidatus Doudnaibacteriota</taxon>
    </lineage>
</organism>
<dbReference type="InterPro" id="IPR005727">
    <property type="entry name" value="Ribosomal_uL22_bac/chlpt-type"/>
</dbReference>
<dbReference type="PANTHER" id="PTHR13501">
    <property type="entry name" value="CHLOROPLAST 50S RIBOSOMAL PROTEIN L22-RELATED"/>
    <property type="match status" value="1"/>
</dbReference>
<dbReference type="InterPro" id="IPR047867">
    <property type="entry name" value="Ribosomal_uL22_bac/org-type"/>
</dbReference>
<evidence type="ECO:0000256" key="2">
    <source>
        <dbReference type="ARBA" id="ARBA00022730"/>
    </source>
</evidence>
<dbReference type="Gene3D" id="3.90.470.10">
    <property type="entry name" value="Ribosomal protein L22/L17"/>
    <property type="match status" value="1"/>
</dbReference>
<evidence type="ECO:0000256" key="6">
    <source>
        <dbReference type="ARBA" id="ARBA00035207"/>
    </source>
</evidence>
<comment type="function">
    <text evidence="7 10">This protein binds specifically to 23S rRNA; its binding is stimulated by other ribosomal proteins, e.g., L4, L17, and L20. It is important during the early stages of 50S assembly. It makes multiple contacts with different domains of the 23S rRNA in the assembled 50S subunit and ribosome.</text>
</comment>
<dbReference type="InterPro" id="IPR001063">
    <property type="entry name" value="Ribosomal_uL22"/>
</dbReference>
<dbReference type="GO" id="GO:0022625">
    <property type="term" value="C:cytosolic large ribosomal subunit"/>
    <property type="evidence" value="ECO:0007669"/>
    <property type="project" value="TreeGrafter"/>
</dbReference>
<keyword evidence="4 7" id="KW-0689">Ribosomal protein</keyword>
<evidence type="ECO:0000256" key="1">
    <source>
        <dbReference type="ARBA" id="ARBA00009451"/>
    </source>
</evidence>
<dbReference type="InterPro" id="IPR036394">
    <property type="entry name" value="Ribosomal_uL22_sf"/>
</dbReference>
<dbReference type="HAMAP" id="MF_01331_B">
    <property type="entry name" value="Ribosomal_uL22_B"/>
    <property type="match status" value="1"/>
</dbReference>
<dbReference type="NCBIfam" id="TIGR01044">
    <property type="entry name" value="rplV_bact"/>
    <property type="match status" value="1"/>
</dbReference>
<dbReference type="GO" id="GO:0006412">
    <property type="term" value="P:translation"/>
    <property type="evidence" value="ECO:0007669"/>
    <property type="project" value="UniProtKB-UniRule"/>
</dbReference>
<feature type="compositionally biased region" description="Basic and acidic residues" evidence="11">
    <location>
        <begin position="143"/>
        <end position="164"/>
    </location>
</feature>
<evidence type="ECO:0000256" key="7">
    <source>
        <dbReference type="HAMAP-Rule" id="MF_01331"/>
    </source>
</evidence>
<evidence type="ECO:0000256" key="11">
    <source>
        <dbReference type="SAM" id="MobiDB-lite"/>
    </source>
</evidence>
<evidence type="ECO:0000256" key="9">
    <source>
        <dbReference type="RuleBase" id="RU004006"/>
    </source>
</evidence>
<dbReference type="Proteomes" id="UP000177912">
    <property type="component" value="Unassembled WGS sequence"/>
</dbReference>
<evidence type="ECO:0000256" key="4">
    <source>
        <dbReference type="ARBA" id="ARBA00022980"/>
    </source>
</evidence>
<comment type="caution">
    <text evidence="12">The sequence shown here is derived from an EMBL/GenBank/DDBJ whole genome shotgun (WGS) entry which is preliminary data.</text>
</comment>
<comment type="subunit">
    <text evidence="7 9">Part of the 50S ribosomal subunit.</text>
</comment>
<dbReference type="AlphaFoldDB" id="A0A1F5NVN5"/>
<dbReference type="CDD" id="cd00336">
    <property type="entry name" value="Ribosomal_L22"/>
    <property type="match status" value="1"/>
</dbReference>
<evidence type="ECO:0000256" key="10">
    <source>
        <dbReference type="RuleBase" id="RU004008"/>
    </source>
</evidence>
<evidence type="ECO:0000313" key="12">
    <source>
        <dbReference type="EMBL" id="OGE81653.1"/>
    </source>
</evidence>
<evidence type="ECO:0000256" key="5">
    <source>
        <dbReference type="ARBA" id="ARBA00023274"/>
    </source>
</evidence>
<protein>
    <recommendedName>
        <fullName evidence="6 7">Large ribosomal subunit protein uL22</fullName>
    </recommendedName>
</protein>
<evidence type="ECO:0000256" key="3">
    <source>
        <dbReference type="ARBA" id="ARBA00022884"/>
    </source>
</evidence>
<evidence type="ECO:0000256" key="8">
    <source>
        <dbReference type="RuleBase" id="RU004005"/>
    </source>
</evidence>